<reference evidence="8 9" key="1">
    <citation type="submission" date="2016-07" db="EMBL/GenBank/DDBJ databases">
        <title>Nontailed viruses are major unrecognized killers of bacteria in the ocean.</title>
        <authorList>
            <person name="Kauffman K."/>
            <person name="Hussain F."/>
            <person name="Yang J."/>
            <person name="Arevalo P."/>
            <person name="Brown J."/>
            <person name="Cutler M."/>
            <person name="Kelly L."/>
            <person name="Polz M.F."/>
        </authorList>
    </citation>
    <scope>NUCLEOTIDE SEQUENCE [LARGE SCALE GENOMIC DNA]</scope>
    <source>
        <strain evidence="9">10N.261.48.A1</strain>
        <strain evidence="8">10N.261.52.F7</strain>
    </source>
</reference>
<evidence type="ECO:0000313" key="7">
    <source>
        <dbReference type="EMBL" id="PMM55442.1"/>
    </source>
</evidence>
<feature type="domain" description="ATP-grasp" evidence="5">
    <location>
        <begin position="111"/>
        <end position="301"/>
    </location>
</feature>
<dbReference type="AlphaFoldDB" id="A0A2N7GLB6"/>
<evidence type="ECO:0000256" key="2">
    <source>
        <dbReference type="ARBA" id="ARBA00022741"/>
    </source>
</evidence>
<evidence type="ECO:0000256" key="3">
    <source>
        <dbReference type="ARBA" id="ARBA00022840"/>
    </source>
</evidence>
<dbReference type="Gene3D" id="3.40.50.20">
    <property type="match status" value="1"/>
</dbReference>
<dbReference type="Gene3D" id="3.30.470.20">
    <property type="entry name" value="ATP-grasp fold, B domain"/>
    <property type="match status" value="1"/>
</dbReference>
<dbReference type="EMBL" id="MCZJ01000045">
    <property type="protein sequence ID" value="PMM55442.1"/>
    <property type="molecule type" value="Genomic_DNA"/>
</dbReference>
<name>A0A2N7GLB6_9VIBR</name>
<dbReference type="InterPro" id="IPR011761">
    <property type="entry name" value="ATP-grasp"/>
</dbReference>
<dbReference type="GO" id="GO:0046872">
    <property type="term" value="F:metal ion binding"/>
    <property type="evidence" value="ECO:0007669"/>
    <property type="project" value="InterPro"/>
</dbReference>
<comment type="caution">
    <text evidence="7">The sequence shown here is derived from an EMBL/GenBank/DDBJ whole genome shotgun (WGS) entry which is preliminary data.</text>
</comment>
<evidence type="ECO:0000313" key="9">
    <source>
        <dbReference type="Proteomes" id="UP000235554"/>
    </source>
</evidence>
<keyword evidence="2 4" id="KW-0547">Nucleotide-binding</keyword>
<reference evidence="7" key="2">
    <citation type="submission" date="2016-07" db="EMBL/GenBank/DDBJ databases">
        <authorList>
            <person name="Kauffman K."/>
            <person name="Arevalo P."/>
            <person name="Polz M.F."/>
        </authorList>
    </citation>
    <scope>NUCLEOTIDE SEQUENCE</scope>
    <source>
        <strain evidence="7">10N.261.48.A1</strain>
        <strain evidence="6">10N.261.52.F7</strain>
    </source>
</reference>
<dbReference type="Proteomes" id="UP000235554">
    <property type="component" value="Unassembled WGS sequence"/>
</dbReference>
<sequence>MNIISINTALKTNSISSEYLGDHRCFVFIECNELDKLAPHIKEKAEVVITYNSFPELCELASNLNLTALDTRVFCVSEDYMVPASEVRLSLGLAGLQPSSASRFRDKTVMKDVLRTSGLRVPHFGHFDKTLSYDEVTSRVGTPFVLKPIDALGALGVYIIKSESEFANTINMIGDECYEYEEFISGRLYHVDTLLKEGKVVFNVACEYTAPNLDFQKGVPIISIPLLENDELAIKLKAFALDCICALGLESGPAHTEVFLLDNGELVFLESAARTPGAVIVPMYEKQFGFNMIEAALQIEIGDTPYIPISTSNNYYFSGIFPTKQGILSKQLTLPIQSEYNIQWKVSEGELMPKVASLRNISASILVENNCYESLMNDFKSLITCVPFESH</sequence>
<dbReference type="Pfam" id="PF13535">
    <property type="entry name" value="ATP-grasp_4"/>
    <property type="match status" value="1"/>
</dbReference>
<proteinExistence type="predicted"/>
<organism evidence="7 9">
    <name type="scientific">Vibrio lentus</name>
    <dbReference type="NCBI Taxonomy" id="136468"/>
    <lineage>
        <taxon>Bacteria</taxon>
        <taxon>Pseudomonadati</taxon>
        <taxon>Pseudomonadota</taxon>
        <taxon>Gammaproteobacteria</taxon>
        <taxon>Vibrionales</taxon>
        <taxon>Vibrionaceae</taxon>
        <taxon>Vibrio</taxon>
    </lineage>
</organism>
<evidence type="ECO:0000313" key="8">
    <source>
        <dbReference type="Proteomes" id="UP000235385"/>
    </source>
</evidence>
<dbReference type="GO" id="GO:0005524">
    <property type="term" value="F:ATP binding"/>
    <property type="evidence" value="ECO:0007669"/>
    <property type="project" value="UniProtKB-UniRule"/>
</dbReference>
<dbReference type="GO" id="GO:0016874">
    <property type="term" value="F:ligase activity"/>
    <property type="evidence" value="ECO:0007669"/>
    <property type="project" value="UniProtKB-KW"/>
</dbReference>
<gene>
    <name evidence="7" type="ORF">BCT50_10870</name>
    <name evidence="6" type="ORF">BCT99_20855</name>
</gene>
<dbReference type="EMBL" id="MCXM01000016">
    <property type="protein sequence ID" value="PMK46432.1"/>
    <property type="molecule type" value="Genomic_DNA"/>
</dbReference>
<evidence type="ECO:0000313" key="6">
    <source>
        <dbReference type="EMBL" id="PMK46432.1"/>
    </source>
</evidence>
<dbReference type="PROSITE" id="PS50975">
    <property type="entry name" value="ATP_GRASP"/>
    <property type="match status" value="1"/>
</dbReference>
<accession>A0A2N7GLB6</accession>
<protein>
    <recommendedName>
        <fullName evidence="5">ATP-grasp domain-containing protein</fullName>
    </recommendedName>
</protein>
<evidence type="ECO:0000259" key="5">
    <source>
        <dbReference type="PROSITE" id="PS50975"/>
    </source>
</evidence>
<evidence type="ECO:0000256" key="1">
    <source>
        <dbReference type="ARBA" id="ARBA00022598"/>
    </source>
</evidence>
<dbReference type="PANTHER" id="PTHR43585">
    <property type="entry name" value="FUMIPYRROLE BIOSYNTHESIS PROTEIN C"/>
    <property type="match status" value="1"/>
</dbReference>
<evidence type="ECO:0000256" key="4">
    <source>
        <dbReference type="PROSITE-ProRule" id="PRU00409"/>
    </source>
</evidence>
<dbReference type="RefSeq" id="WP_102278955.1">
    <property type="nucleotide sequence ID" value="NZ_JAJGZN020000005.1"/>
</dbReference>
<dbReference type="PANTHER" id="PTHR43585:SF2">
    <property type="entry name" value="ATP-GRASP ENZYME FSQD"/>
    <property type="match status" value="1"/>
</dbReference>
<dbReference type="SUPFAM" id="SSF56059">
    <property type="entry name" value="Glutathione synthetase ATP-binding domain-like"/>
    <property type="match status" value="1"/>
</dbReference>
<reference evidence="7" key="3">
    <citation type="journal article" date="2018" name="Nature">
        <title>A major lineage of non-tailed dsDNA viruses as unrecognized killers of marine bacteria.</title>
        <authorList>
            <person name="Kauffman K.M."/>
            <person name="Hussain F.A."/>
            <person name="Yang J."/>
            <person name="Arevalo P."/>
            <person name="Brown J.M."/>
            <person name="Chang W.K."/>
            <person name="VanInsberghe D."/>
            <person name="Elsherbini J."/>
            <person name="Sharma R.S."/>
            <person name="Cutler M.B."/>
            <person name="Kelly L."/>
            <person name="Polz M.F."/>
        </authorList>
    </citation>
    <scope>NUCLEOTIDE SEQUENCE</scope>
    <source>
        <strain evidence="7">10N.261.48.A1</strain>
        <strain evidence="6">10N.261.52.F7</strain>
    </source>
</reference>
<keyword evidence="1" id="KW-0436">Ligase</keyword>
<dbReference type="InterPro" id="IPR052032">
    <property type="entry name" value="ATP-dep_AA_Ligase"/>
</dbReference>
<keyword evidence="3 4" id="KW-0067">ATP-binding</keyword>